<evidence type="ECO:0000256" key="9">
    <source>
        <dbReference type="HAMAP-Rule" id="MF_00115"/>
    </source>
</evidence>
<evidence type="ECO:0000256" key="1">
    <source>
        <dbReference type="ARBA" id="ARBA00004141"/>
    </source>
</evidence>
<keyword evidence="2 9" id="KW-0813">Transport</keyword>
<evidence type="ECO:0000313" key="10">
    <source>
        <dbReference type="EMBL" id="QDT55396.1"/>
    </source>
</evidence>
<reference evidence="10 11" key="1">
    <citation type="submission" date="2019-02" db="EMBL/GenBank/DDBJ databases">
        <title>Deep-cultivation of Planctomycetes and their phenomic and genomic characterization uncovers novel biology.</title>
        <authorList>
            <person name="Wiegand S."/>
            <person name="Jogler M."/>
            <person name="Boedeker C."/>
            <person name="Pinto D."/>
            <person name="Vollmers J."/>
            <person name="Rivas-Marin E."/>
            <person name="Kohn T."/>
            <person name="Peeters S.H."/>
            <person name="Heuer A."/>
            <person name="Rast P."/>
            <person name="Oberbeckmann S."/>
            <person name="Bunk B."/>
            <person name="Jeske O."/>
            <person name="Meyerdierks A."/>
            <person name="Storesund J.E."/>
            <person name="Kallscheuer N."/>
            <person name="Luecker S."/>
            <person name="Lage O.M."/>
            <person name="Pohl T."/>
            <person name="Merkel B.J."/>
            <person name="Hornburger P."/>
            <person name="Mueller R.-W."/>
            <person name="Bruemmer F."/>
            <person name="Labrenz M."/>
            <person name="Spormann A.M."/>
            <person name="Op den Camp H."/>
            <person name="Overmann J."/>
            <person name="Amann R."/>
            <person name="Jetten M.S.M."/>
            <person name="Mascher T."/>
            <person name="Medema M.H."/>
            <person name="Devos D.P."/>
            <person name="Kaster A.-K."/>
            <person name="Ovreas L."/>
            <person name="Rohde M."/>
            <person name="Galperin M.Y."/>
            <person name="Jogler C."/>
        </authorList>
    </citation>
    <scope>NUCLEOTIDE SEQUENCE [LARGE SCALE GENOMIC DNA]</scope>
    <source>
        <strain evidence="10 11">Pan44</strain>
    </source>
</reference>
<evidence type="ECO:0000256" key="3">
    <source>
        <dbReference type="ARBA" id="ARBA00022475"/>
    </source>
</evidence>
<dbReference type="InParanoid" id="A0A517SGZ5"/>
<organism evidence="10 11">
    <name type="scientific">Caulifigura coniformis</name>
    <dbReference type="NCBI Taxonomy" id="2527983"/>
    <lineage>
        <taxon>Bacteria</taxon>
        <taxon>Pseudomonadati</taxon>
        <taxon>Planctomycetota</taxon>
        <taxon>Planctomycetia</taxon>
        <taxon>Planctomycetales</taxon>
        <taxon>Planctomycetaceae</taxon>
        <taxon>Caulifigura</taxon>
    </lineage>
</organism>
<keyword evidence="7 9" id="KW-0472">Membrane</keyword>
<comment type="similarity">
    <text evidence="9">Belongs to the MscL family.</text>
</comment>
<dbReference type="Gene3D" id="1.10.1200.120">
    <property type="entry name" value="Large-conductance mechanosensitive channel, MscL, domain 1"/>
    <property type="match status" value="1"/>
</dbReference>
<dbReference type="FunCoup" id="A0A517SGZ5">
    <property type="interactions" value="279"/>
</dbReference>
<dbReference type="InterPro" id="IPR001185">
    <property type="entry name" value="MS_channel"/>
</dbReference>
<dbReference type="InterPro" id="IPR036019">
    <property type="entry name" value="MscL_channel"/>
</dbReference>
<dbReference type="EMBL" id="CP036271">
    <property type="protein sequence ID" value="QDT55396.1"/>
    <property type="molecule type" value="Genomic_DNA"/>
</dbReference>
<comment type="function">
    <text evidence="9">Channel that opens in response to stretch forces in the membrane lipid bilayer. May participate in the regulation of osmotic pressure changes within the cell.</text>
</comment>
<evidence type="ECO:0000256" key="7">
    <source>
        <dbReference type="ARBA" id="ARBA00023136"/>
    </source>
</evidence>
<dbReference type="NCBIfam" id="TIGR00220">
    <property type="entry name" value="mscL"/>
    <property type="match status" value="1"/>
</dbReference>
<keyword evidence="8 9" id="KW-0407">Ion channel</keyword>
<name>A0A517SGZ5_9PLAN</name>
<proteinExistence type="inferred from homology"/>
<keyword evidence="6 9" id="KW-0406">Ion transport</keyword>
<evidence type="ECO:0000256" key="2">
    <source>
        <dbReference type="ARBA" id="ARBA00022448"/>
    </source>
</evidence>
<dbReference type="NCBIfam" id="NF001843">
    <property type="entry name" value="PRK00567.1-4"/>
    <property type="match status" value="1"/>
</dbReference>
<dbReference type="GO" id="GO:0005886">
    <property type="term" value="C:plasma membrane"/>
    <property type="evidence" value="ECO:0007669"/>
    <property type="project" value="UniProtKB-SubCell"/>
</dbReference>
<dbReference type="KEGG" id="ccos:Pan44_34390"/>
<evidence type="ECO:0000256" key="8">
    <source>
        <dbReference type="ARBA" id="ARBA00023303"/>
    </source>
</evidence>
<dbReference type="HAMAP" id="MF_00115">
    <property type="entry name" value="MscL"/>
    <property type="match status" value="1"/>
</dbReference>
<dbReference type="Proteomes" id="UP000315700">
    <property type="component" value="Chromosome"/>
</dbReference>
<gene>
    <name evidence="9 10" type="primary">mscL</name>
    <name evidence="10" type="ORF">Pan44_34390</name>
</gene>
<dbReference type="PANTHER" id="PTHR30266">
    <property type="entry name" value="MECHANOSENSITIVE CHANNEL MSCL"/>
    <property type="match status" value="1"/>
</dbReference>
<protein>
    <recommendedName>
        <fullName evidence="9">Large-conductance mechanosensitive channel</fullName>
    </recommendedName>
</protein>
<evidence type="ECO:0000256" key="6">
    <source>
        <dbReference type="ARBA" id="ARBA00023065"/>
    </source>
</evidence>
<comment type="subcellular location">
    <subcellularLocation>
        <location evidence="9">Cell membrane</location>
        <topology evidence="9">Multi-pass membrane protein</topology>
    </subcellularLocation>
    <subcellularLocation>
        <location evidence="1">Membrane</location>
        <topology evidence="1">Multi-pass membrane protein</topology>
    </subcellularLocation>
</comment>
<dbReference type="SUPFAM" id="SSF81330">
    <property type="entry name" value="Gated mechanosensitive channel"/>
    <property type="match status" value="1"/>
</dbReference>
<keyword evidence="4 9" id="KW-0812">Transmembrane</keyword>
<dbReference type="RefSeq" id="WP_145031160.1">
    <property type="nucleotide sequence ID" value="NZ_CP036271.1"/>
</dbReference>
<evidence type="ECO:0000256" key="5">
    <source>
        <dbReference type="ARBA" id="ARBA00022989"/>
    </source>
</evidence>
<dbReference type="GO" id="GO:0008381">
    <property type="term" value="F:mechanosensitive monoatomic ion channel activity"/>
    <property type="evidence" value="ECO:0007669"/>
    <property type="project" value="UniProtKB-UniRule"/>
</dbReference>
<keyword evidence="5 9" id="KW-1133">Transmembrane helix</keyword>
<keyword evidence="11" id="KW-1185">Reference proteome</keyword>
<sequence>MGIIKEFKDFALKGNFLDMAIGIIIGAEFGKVVNSIVNDLLMPPLGKLIGGVNFSELKYSLGQTPALDAKGNPIVENGVPQVKEAFLNYGNCIQTMLNFFIIAVAIFAVVKAKNMAEKRLVGVTDPAAPPPPPEDVMLLREIRDELKKRPAV</sequence>
<dbReference type="AlphaFoldDB" id="A0A517SGZ5"/>
<accession>A0A517SGZ5</accession>
<dbReference type="OrthoDB" id="9810350at2"/>
<feature type="transmembrane region" description="Helical" evidence="9">
    <location>
        <begin position="86"/>
        <end position="110"/>
    </location>
</feature>
<evidence type="ECO:0000313" key="11">
    <source>
        <dbReference type="Proteomes" id="UP000315700"/>
    </source>
</evidence>
<comment type="caution">
    <text evidence="9">Lacks conserved residue(s) required for the propagation of feature annotation.</text>
</comment>
<dbReference type="Pfam" id="PF01741">
    <property type="entry name" value="MscL"/>
    <property type="match status" value="1"/>
</dbReference>
<keyword evidence="3 9" id="KW-1003">Cell membrane</keyword>
<dbReference type="InterPro" id="IPR037673">
    <property type="entry name" value="MSC/AndL"/>
</dbReference>
<evidence type="ECO:0000256" key="4">
    <source>
        <dbReference type="ARBA" id="ARBA00022692"/>
    </source>
</evidence>
<dbReference type="PANTHER" id="PTHR30266:SF2">
    <property type="entry name" value="LARGE-CONDUCTANCE MECHANOSENSITIVE CHANNEL"/>
    <property type="match status" value="1"/>
</dbReference>
<comment type="subunit">
    <text evidence="9">Homopentamer.</text>
</comment>